<dbReference type="InterPro" id="IPR036856">
    <property type="entry name" value="Ald_Oxase/Xan_DH_a/b_sf"/>
</dbReference>
<comment type="cofactor">
    <cofactor evidence="2">
        <name>FAD</name>
        <dbReference type="ChEBI" id="CHEBI:57692"/>
    </cofactor>
</comment>
<keyword evidence="7" id="KW-0479">Metal-binding</keyword>
<reference evidence="14 15" key="1">
    <citation type="submission" date="2022-12" db="EMBL/GenBank/DDBJ databases">
        <title>Chromosome-level genome of Tegillarca granosa.</title>
        <authorList>
            <person name="Kim J."/>
        </authorList>
    </citation>
    <scope>NUCLEOTIDE SEQUENCE [LARGE SCALE GENOMIC DNA]</scope>
    <source>
        <strain evidence="14">Teg-2019</strain>
        <tissue evidence="14">Adductor muscle</tissue>
    </source>
</reference>
<dbReference type="CDD" id="cd00207">
    <property type="entry name" value="fer2"/>
    <property type="match status" value="1"/>
</dbReference>
<evidence type="ECO:0000256" key="6">
    <source>
        <dbReference type="ARBA" id="ARBA00022714"/>
    </source>
</evidence>
<dbReference type="SUPFAM" id="SSF55447">
    <property type="entry name" value="CO dehydrogenase flavoprotein C-terminal domain-like"/>
    <property type="match status" value="1"/>
</dbReference>
<dbReference type="InterPro" id="IPR016166">
    <property type="entry name" value="FAD-bd_PCMH"/>
</dbReference>
<name>A0ABQ9E1G0_TEGGR</name>
<dbReference type="Gene3D" id="3.10.20.30">
    <property type="match status" value="1"/>
</dbReference>
<evidence type="ECO:0000256" key="4">
    <source>
        <dbReference type="ARBA" id="ARBA00022505"/>
    </source>
</evidence>
<dbReference type="PANTHER" id="PTHR45444:SF3">
    <property type="entry name" value="XANTHINE DEHYDROGENASE"/>
    <property type="match status" value="1"/>
</dbReference>
<dbReference type="Pfam" id="PF01315">
    <property type="entry name" value="Ald_Xan_dh_C"/>
    <property type="match status" value="1"/>
</dbReference>
<evidence type="ECO:0000256" key="11">
    <source>
        <dbReference type="ARBA" id="ARBA00023014"/>
    </source>
</evidence>
<dbReference type="InterPro" id="IPR016208">
    <property type="entry name" value="Ald_Oxase/xanthine_DH-like"/>
</dbReference>
<comment type="similarity">
    <text evidence="3">Belongs to the xanthine dehydrogenase family.</text>
</comment>
<evidence type="ECO:0000256" key="9">
    <source>
        <dbReference type="ARBA" id="ARBA00023002"/>
    </source>
</evidence>
<keyword evidence="5" id="KW-0285">Flavoprotein</keyword>
<dbReference type="PIRSF" id="PIRSF000127">
    <property type="entry name" value="Xanthine_DH"/>
    <property type="match status" value="1"/>
</dbReference>
<dbReference type="Gene3D" id="3.30.465.10">
    <property type="match status" value="1"/>
</dbReference>
<sequence>MDTTKFLAGVIECPVCRCSHIPNKNQLTNGVYAANCENCGHFFKFRATSGLASEITLTVNGKKYKVGSEYSASTSLNTFLRQSRVSVGTKHMCNEGGCGACMVTAKIYEPISDSRRSYAINSCLCPVFMCDGWEITTIEGLDDKGNNSIPKRLASYNGSQCGFCSCANVMNMHALLDYHAGAVTMKQVEDAYDGYRPILDAMKSFALDSTSNKTPGKMIDIEVPKQIVLADAVWHKPTTVDELFKILNQEKGKKVRITFGNSGSGVFKQLDPKNYDVLIDIRGIKVLYGIDFDSTIVLGAALSINQLRDITFRGRTEPGFTDTFTQMYNMLSKVANQGIRNMASWGGNLMLKHQFPDFASDIYVVLEAANAKLQIADASGPNEYSLTDFLKLDMTDKLLLCMLLSSLDASYHIRCYKVMKRHQNVHAYVNAGIRMNLDQNNGYTVKEKPCIVFGGISKTFNHAVNTENFLTGKQLKDPAVIKGALSTLASEVVPETAPVLSSAAYRKNLTLSLLYRYFLDVLGDQVSLNLRSGATPLERPLSSGQQSYGTDTMEWPVSEPMTKVEALNQNMPGVVKFVSAKDIPGENNIMSEPFDPEELFASRDVGYCGQAVGLIVADMASSKVKVTYTDIKPPLLSLAEAIAKQSFFDKKLDDVVVGDAEGAISKSARKVSGSISMGTQYHFHMETQIAICVPTEDGMDVDASTQWIQYAQQAIAQVCGTKDSSLYLKVRRLGGAYGGKISRNFPVSAACGLAAYLLDKPVRLRLDFHKNMDMMGKRFPYQANYEVGFTEGGKLNGVKITYYADCGISPSEHAMPFVMDSGDNAYHCENWHMISKLVKTNKPANTSCRSPGTAIANKWKKKGLSVVPMRFYMSWNTANFMHTMTVYAGDGSVAIATGGIESGQGLNTKVAAYELGIPMDMIKIKPTNTISNANSMTTGGSVTSELCCQAIIECCNQLKARMAPVKAKMTNPTWKKLRTLTYLLDIEVELDVLTGEHQIVRADILYDCGESLNPEIDVGQEYKPPLAKDIPIDFRIQLLKNAPNPLGVLRSKAVAEPPLCMSCSALFAIKHAVEAARKDNNHDVYFPLNGPATVEAVQTSCMLDPSQFVITNS</sequence>
<proteinExistence type="inferred from homology"/>
<gene>
    <name evidence="14" type="ORF">KUTeg_023363</name>
</gene>
<dbReference type="InterPro" id="IPR006058">
    <property type="entry name" value="2Fe2S_fd_BS"/>
</dbReference>
<dbReference type="Pfam" id="PF02738">
    <property type="entry name" value="MoCoBD_1"/>
    <property type="match status" value="1"/>
</dbReference>
<dbReference type="InterPro" id="IPR036683">
    <property type="entry name" value="CO_DH_flav_C_dom_sf"/>
</dbReference>
<keyword evidence="9" id="KW-0560">Oxidoreductase</keyword>
<dbReference type="Gene3D" id="3.30.390.50">
    <property type="entry name" value="CO dehydrogenase flavoprotein, C-terminal domain"/>
    <property type="match status" value="1"/>
</dbReference>
<dbReference type="Proteomes" id="UP001217089">
    <property type="component" value="Unassembled WGS sequence"/>
</dbReference>
<protein>
    <recommendedName>
        <fullName evidence="13">FAD-binding PCMH-type domain-containing protein</fullName>
    </recommendedName>
</protein>
<dbReference type="InterPro" id="IPR002888">
    <property type="entry name" value="2Fe-2S-bd"/>
</dbReference>
<feature type="domain" description="FAD-binding PCMH-type" evidence="13">
    <location>
        <begin position="227"/>
        <end position="409"/>
    </location>
</feature>
<evidence type="ECO:0000259" key="13">
    <source>
        <dbReference type="PROSITE" id="PS51387"/>
    </source>
</evidence>
<dbReference type="InterPro" id="IPR005107">
    <property type="entry name" value="CO_DH_flav_C"/>
</dbReference>
<dbReference type="SUPFAM" id="SSF54292">
    <property type="entry name" value="2Fe-2S ferredoxin-like"/>
    <property type="match status" value="1"/>
</dbReference>
<dbReference type="PROSITE" id="PS51387">
    <property type="entry name" value="FAD_PCMH"/>
    <property type="match status" value="1"/>
</dbReference>
<keyword evidence="8" id="KW-0274">FAD</keyword>
<dbReference type="Pfam" id="PF01799">
    <property type="entry name" value="Fer2_2"/>
    <property type="match status" value="1"/>
</dbReference>
<keyword evidence="10" id="KW-0408">Iron</keyword>
<comment type="cofactor">
    <cofactor evidence="12">
        <name>[2Fe-2S] cluster</name>
        <dbReference type="ChEBI" id="CHEBI:190135"/>
    </cofactor>
</comment>
<organism evidence="14 15">
    <name type="scientific">Tegillarca granosa</name>
    <name type="common">Malaysian cockle</name>
    <name type="synonym">Anadara granosa</name>
    <dbReference type="NCBI Taxonomy" id="220873"/>
    <lineage>
        <taxon>Eukaryota</taxon>
        <taxon>Metazoa</taxon>
        <taxon>Spiralia</taxon>
        <taxon>Lophotrochozoa</taxon>
        <taxon>Mollusca</taxon>
        <taxon>Bivalvia</taxon>
        <taxon>Autobranchia</taxon>
        <taxon>Pteriomorphia</taxon>
        <taxon>Arcoida</taxon>
        <taxon>Arcoidea</taxon>
        <taxon>Arcidae</taxon>
        <taxon>Tegillarca</taxon>
    </lineage>
</organism>
<dbReference type="Gene3D" id="3.30.43.10">
    <property type="entry name" value="Uridine Diphospho-n-acetylenolpyruvylglucosamine Reductase, domain 2"/>
    <property type="match status" value="1"/>
</dbReference>
<dbReference type="Pfam" id="PF00941">
    <property type="entry name" value="FAD_binding_5"/>
    <property type="match status" value="1"/>
</dbReference>
<dbReference type="InterPro" id="IPR036010">
    <property type="entry name" value="2Fe-2S_ferredoxin-like_sf"/>
</dbReference>
<dbReference type="SMART" id="SM01008">
    <property type="entry name" value="Ald_Xan_dh_C"/>
    <property type="match status" value="1"/>
</dbReference>
<dbReference type="SUPFAM" id="SSF47741">
    <property type="entry name" value="CO dehydrogenase ISP C-domain like"/>
    <property type="match status" value="1"/>
</dbReference>
<evidence type="ECO:0000256" key="1">
    <source>
        <dbReference type="ARBA" id="ARBA00001924"/>
    </source>
</evidence>
<evidence type="ECO:0000313" key="15">
    <source>
        <dbReference type="Proteomes" id="UP001217089"/>
    </source>
</evidence>
<comment type="cofactor">
    <cofactor evidence="1">
        <name>Mo-molybdopterin</name>
        <dbReference type="ChEBI" id="CHEBI:71302"/>
    </cofactor>
</comment>
<keyword evidence="15" id="KW-1185">Reference proteome</keyword>
<keyword evidence="4" id="KW-0500">Molybdenum</keyword>
<dbReference type="Gene3D" id="3.90.1170.50">
    <property type="entry name" value="Aldehyde oxidase/xanthine dehydrogenase, a/b hammerhead"/>
    <property type="match status" value="1"/>
</dbReference>
<dbReference type="SUPFAM" id="SSF56003">
    <property type="entry name" value="Molybdenum cofactor-binding domain"/>
    <property type="match status" value="1"/>
</dbReference>
<evidence type="ECO:0000256" key="3">
    <source>
        <dbReference type="ARBA" id="ARBA00006849"/>
    </source>
</evidence>
<dbReference type="InterPro" id="IPR016167">
    <property type="entry name" value="FAD-bd_PCMH_sub1"/>
</dbReference>
<dbReference type="InterPro" id="IPR001041">
    <property type="entry name" value="2Fe-2S_ferredoxin-type"/>
</dbReference>
<dbReference type="Pfam" id="PF00111">
    <property type="entry name" value="Fer2"/>
    <property type="match status" value="1"/>
</dbReference>
<dbReference type="InterPro" id="IPR037165">
    <property type="entry name" value="AldOxase/xan_DH_Mopterin-bd_sf"/>
</dbReference>
<dbReference type="InterPro" id="IPR036884">
    <property type="entry name" value="2Fe-2S-bd_dom_sf"/>
</dbReference>
<dbReference type="PROSITE" id="PS00197">
    <property type="entry name" value="2FE2S_FER_1"/>
    <property type="match status" value="1"/>
</dbReference>
<evidence type="ECO:0000256" key="2">
    <source>
        <dbReference type="ARBA" id="ARBA00001974"/>
    </source>
</evidence>
<dbReference type="Pfam" id="PF20256">
    <property type="entry name" value="MoCoBD_2"/>
    <property type="match status" value="2"/>
</dbReference>
<dbReference type="InterPro" id="IPR000674">
    <property type="entry name" value="Ald_Oxase/Xan_DH_a/b"/>
</dbReference>
<evidence type="ECO:0000256" key="12">
    <source>
        <dbReference type="ARBA" id="ARBA00034078"/>
    </source>
</evidence>
<evidence type="ECO:0000256" key="7">
    <source>
        <dbReference type="ARBA" id="ARBA00022723"/>
    </source>
</evidence>
<evidence type="ECO:0000256" key="8">
    <source>
        <dbReference type="ARBA" id="ARBA00022827"/>
    </source>
</evidence>
<comment type="caution">
    <text evidence="14">The sequence shown here is derived from an EMBL/GenBank/DDBJ whole genome shotgun (WGS) entry which is preliminary data.</text>
</comment>
<evidence type="ECO:0000256" key="10">
    <source>
        <dbReference type="ARBA" id="ARBA00023004"/>
    </source>
</evidence>
<dbReference type="SMART" id="SM01092">
    <property type="entry name" value="CO_deh_flav_C"/>
    <property type="match status" value="1"/>
</dbReference>
<dbReference type="InterPro" id="IPR002346">
    <property type="entry name" value="Mopterin_DH_FAD-bd"/>
</dbReference>
<dbReference type="InterPro" id="IPR016169">
    <property type="entry name" value="FAD-bd_PCMH_sub2"/>
</dbReference>
<dbReference type="InterPro" id="IPR046867">
    <property type="entry name" value="AldOxase/xan_DH_MoCoBD2"/>
</dbReference>
<evidence type="ECO:0000256" key="5">
    <source>
        <dbReference type="ARBA" id="ARBA00022630"/>
    </source>
</evidence>
<dbReference type="SUPFAM" id="SSF56176">
    <property type="entry name" value="FAD-binding/transporter-associated domain-like"/>
    <property type="match status" value="1"/>
</dbReference>
<evidence type="ECO:0000313" key="14">
    <source>
        <dbReference type="EMBL" id="KAJ8299303.1"/>
    </source>
</evidence>
<dbReference type="InterPro" id="IPR036318">
    <property type="entry name" value="FAD-bd_PCMH-like_sf"/>
</dbReference>
<dbReference type="InterPro" id="IPR008274">
    <property type="entry name" value="AldOxase/xan_DH_MoCoBD1"/>
</dbReference>
<dbReference type="Gene3D" id="1.10.150.120">
    <property type="entry name" value="[2Fe-2S]-binding domain"/>
    <property type="match status" value="1"/>
</dbReference>
<dbReference type="Gene3D" id="3.30.365.10">
    <property type="entry name" value="Aldehyde oxidase/xanthine dehydrogenase, molybdopterin binding domain"/>
    <property type="match status" value="6"/>
</dbReference>
<dbReference type="InterPro" id="IPR012675">
    <property type="entry name" value="Beta-grasp_dom_sf"/>
</dbReference>
<dbReference type="Pfam" id="PF03450">
    <property type="entry name" value="CO_deh_flav_C"/>
    <property type="match status" value="1"/>
</dbReference>
<accession>A0ABQ9E1G0</accession>
<dbReference type="SUPFAM" id="SSF54665">
    <property type="entry name" value="CO dehydrogenase molybdoprotein N-domain-like"/>
    <property type="match status" value="1"/>
</dbReference>
<dbReference type="EMBL" id="JARBDR010000921">
    <property type="protein sequence ID" value="KAJ8299303.1"/>
    <property type="molecule type" value="Genomic_DNA"/>
</dbReference>
<dbReference type="PANTHER" id="PTHR45444">
    <property type="entry name" value="XANTHINE DEHYDROGENASE"/>
    <property type="match status" value="1"/>
</dbReference>
<keyword evidence="6" id="KW-0001">2Fe-2S</keyword>
<keyword evidence="11" id="KW-0411">Iron-sulfur</keyword>